<organism evidence="3 4">
    <name type="scientific">Salinomyces thailandicus</name>
    <dbReference type="NCBI Taxonomy" id="706561"/>
    <lineage>
        <taxon>Eukaryota</taxon>
        <taxon>Fungi</taxon>
        <taxon>Dikarya</taxon>
        <taxon>Ascomycota</taxon>
        <taxon>Pezizomycotina</taxon>
        <taxon>Dothideomycetes</taxon>
        <taxon>Dothideomycetidae</taxon>
        <taxon>Mycosphaerellales</taxon>
        <taxon>Teratosphaeriaceae</taxon>
        <taxon>Salinomyces</taxon>
    </lineage>
</organism>
<protein>
    <recommendedName>
        <fullName evidence="2">NADP-dependent oxidoreductase domain-containing protein</fullName>
    </recommendedName>
</protein>
<proteinExistence type="predicted"/>
<dbReference type="SUPFAM" id="SSF51430">
    <property type="entry name" value="NAD(P)-linked oxidoreductase"/>
    <property type="match status" value="1"/>
</dbReference>
<dbReference type="GO" id="GO:0016491">
    <property type="term" value="F:oxidoreductase activity"/>
    <property type="evidence" value="ECO:0007669"/>
    <property type="project" value="UniProtKB-KW"/>
</dbReference>
<dbReference type="Gene3D" id="3.20.20.100">
    <property type="entry name" value="NADP-dependent oxidoreductase domain"/>
    <property type="match status" value="1"/>
</dbReference>
<keyword evidence="1" id="KW-0560">Oxidoreductase</keyword>
<evidence type="ECO:0000313" key="4">
    <source>
        <dbReference type="Proteomes" id="UP000308549"/>
    </source>
</evidence>
<dbReference type="InterPro" id="IPR050523">
    <property type="entry name" value="AKR_Detox_Biosynth"/>
</dbReference>
<dbReference type="AlphaFoldDB" id="A0A4U0UDQ2"/>
<name>A0A4U0UDQ2_9PEZI</name>
<dbReference type="EMBL" id="NAJL01000005">
    <property type="protein sequence ID" value="TKA32465.1"/>
    <property type="molecule type" value="Genomic_DNA"/>
</dbReference>
<evidence type="ECO:0000259" key="2">
    <source>
        <dbReference type="Pfam" id="PF00248"/>
    </source>
</evidence>
<reference evidence="3 4" key="1">
    <citation type="submission" date="2017-03" db="EMBL/GenBank/DDBJ databases">
        <title>Genomes of endolithic fungi from Antarctica.</title>
        <authorList>
            <person name="Coleine C."/>
            <person name="Masonjones S."/>
            <person name="Stajich J.E."/>
        </authorList>
    </citation>
    <scope>NUCLEOTIDE SEQUENCE [LARGE SCALE GENOMIC DNA]</scope>
    <source>
        <strain evidence="3 4">CCFEE 6315</strain>
    </source>
</reference>
<evidence type="ECO:0000313" key="3">
    <source>
        <dbReference type="EMBL" id="TKA32465.1"/>
    </source>
</evidence>
<dbReference type="PANTHER" id="PTHR43364:SF4">
    <property type="entry name" value="NAD(P)-LINKED OXIDOREDUCTASE SUPERFAMILY PROTEIN"/>
    <property type="match status" value="1"/>
</dbReference>
<dbReference type="Proteomes" id="UP000308549">
    <property type="component" value="Unassembled WGS sequence"/>
</dbReference>
<accession>A0A4U0UDQ2</accession>
<dbReference type="Pfam" id="PF00248">
    <property type="entry name" value="Aldo_ket_red"/>
    <property type="match status" value="1"/>
</dbReference>
<comment type="caution">
    <text evidence="3">The sequence shown here is derived from an EMBL/GenBank/DDBJ whole genome shotgun (WGS) entry which is preliminary data.</text>
</comment>
<evidence type="ECO:0000256" key="1">
    <source>
        <dbReference type="ARBA" id="ARBA00023002"/>
    </source>
</evidence>
<gene>
    <name evidence="3" type="ORF">B0A50_01573</name>
</gene>
<dbReference type="OrthoDB" id="2310150at2759"/>
<dbReference type="CDD" id="cd19075">
    <property type="entry name" value="AKR_AKR7A1-5"/>
    <property type="match status" value="1"/>
</dbReference>
<dbReference type="InterPro" id="IPR023210">
    <property type="entry name" value="NADP_OxRdtase_dom"/>
</dbReference>
<dbReference type="PANTHER" id="PTHR43364">
    <property type="entry name" value="NADH-SPECIFIC METHYLGLYOXAL REDUCTASE-RELATED"/>
    <property type="match status" value="1"/>
</dbReference>
<dbReference type="InterPro" id="IPR036812">
    <property type="entry name" value="NAD(P)_OxRdtase_dom_sf"/>
</dbReference>
<keyword evidence="4" id="KW-1185">Reference proteome</keyword>
<feature type="domain" description="NADP-dependent oxidoreductase" evidence="2">
    <location>
        <begin position="6"/>
        <end position="300"/>
    </location>
</feature>
<sequence length="316" mass="34094">MVKVIVGLMGSSAASGSSSMNGTEQLRSLLATLKKHDIRDLDTARVYNKGQNEEDLGGVPEAKSDFSIATKAPGFSDGSLAYQKVIDNCHASLEALKQKTIDLYYFHGPDSQTPLSESCRAIGELHEQGKIARFGVSNVSPQQVDEIHSLCSQNGWITPTIYQGMYNPLARNGETSLFPTLRKHGMAFYGYSPLAGGFFSKTSDQLHAPAPGSRMDQMKVFSSMFVNERTLGLHDRLTRACSSEGLSVKEATLRWLVNHSALGDGDGVILGGSSPAHMEENLKACQGGPLPQSVIDCFEDAWKEFQASGKAPPGSF</sequence>